<feature type="transmembrane region" description="Helical" evidence="1">
    <location>
        <begin position="266"/>
        <end position="286"/>
    </location>
</feature>
<evidence type="ECO:0000256" key="1">
    <source>
        <dbReference type="SAM" id="Phobius"/>
    </source>
</evidence>
<keyword evidence="3" id="KW-1185">Reference proteome</keyword>
<dbReference type="AlphaFoldDB" id="A0A844DBY3"/>
<dbReference type="EMBL" id="WKJL01000009">
    <property type="protein sequence ID" value="MRW85300.1"/>
    <property type="molecule type" value="Genomic_DNA"/>
</dbReference>
<evidence type="ECO:0000313" key="2">
    <source>
        <dbReference type="EMBL" id="MRW85300.1"/>
    </source>
</evidence>
<keyword evidence="1" id="KW-0472">Membrane</keyword>
<feature type="transmembrane region" description="Helical" evidence="1">
    <location>
        <begin position="361"/>
        <end position="383"/>
    </location>
</feature>
<proteinExistence type="predicted"/>
<dbReference type="Proteomes" id="UP000439986">
    <property type="component" value="Unassembled WGS sequence"/>
</dbReference>
<feature type="transmembrane region" description="Helical" evidence="1">
    <location>
        <begin position="114"/>
        <end position="132"/>
    </location>
</feature>
<sequence length="499" mass="53992">MRRVSQLALAVLLGLLAVGAMTVIYLQQAVDPLMFFNSDALYLPALYHDVLVRGGHLNQWYLTPAPYFFPDWLLYFGARGVAGDTYHALAVLMAVQALALWGLLLLLVRRQAPLLQAAAAATAATAMVCFAASRAGYPYAYVMLGSYHFGTFLMVLAGLLLVLRRSVPGLALLVAATVLSDRLYALQFVLPALGMLLLLRKDFPQWRRLCLAMLAGCVAGVLLYKLKLLVPNSASMPWKLAPAFAAVRVQELLDVFSALRGPCAPLAWYVALYYLLLLSLAPGTLLGRGRWRLARPEAAWLGMFNLSATAGLLLVMALSSAPATTRYLIPMFVLPLVLGPVLLFASWRARQPALLELSQSLLLGLAAVAGAGMAHTISTGGALKQEYYPAPVACIDRVLAQYDLQHGFGGYWDAGWLAMNSHRQPSVAPVKPDLQRLNWITSMANFRDRYDFALAAPQASDGDRPSQSTVVALNGAPLAVVGCGPLNVLVYPRAGARIQ</sequence>
<feature type="transmembrane region" description="Helical" evidence="1">
    <location>
        <begin position="298"/>
        <end position="321"/>
    </location>
</feature>
<organism evidence="2 3">
    <name type="scientific">Duganella aquatilis</name>
    <dbReference type="NCBI Taxonomy" id="2666082"/>
    <lineage>
        <taxon>Bacteria</taxon>
        <taxon>Pseudomonadati</taxon>
        <taxon>Pseudomonadota</taxon>
        <taxon>Betaproteobacteria</taxon>
        <taxon>Burkholderiales</taxon>
        <taxon>Oxalobacteraceae</taxon>
        <taxon>Telluria group</taxon>
        <taxon>Duganella</taxon>
    </lineage>
</organism>
<feature type="transmembrane region" description="Helical" evidence="1">
    <location>
        <begin position="211"/>
        <end position="230"/>
    </location>
</feature>
<keyword evidence="1" id="KW-0812">Transmembrane</keyword>
<evidence type="ECO:0000313" key="3">
    <source>
        <dbReference type="Proteomes" id="UP000439986"/>
    </source>
</evidence>
<name>A0A844DBY3_9BURK</name>
<evidence type="ECO:0008006" key="4">
    <source>
        <dbReference type="Google" id="ProtNLM"/>
    </source>
</evidence>
<gene>
    <name evidence="2" type="ORF">GJ698_14540</name>
</gene>
<reference evidence="2 3" key="1">
    <citation type="submission" date="2019-11" db="EMBL/GenBank/DDBJ databases">
        <title>Novel species isolated from a subtropical stream in China.</title>
        <authorList>
            <person name="Lu H."/>
        </authorList>
    </citation>
    <scope>NUCLEOTIDE SEQUENCE [LARGE SCALE GENOMIC DNA]</scope>
    <source>
        <strain evidence="2 3">FT26W</strain>
    </source>
</reference>
<dbReference type="RefSeq" id="WP_154358331.1">
    <property type="nucleotide sequence ID" value="NZ_WKJL01000009.1"/>
</dbReference>
<keyword evidence="1" id="KW-1133">Transmembrane helix</keyword>
<protein>
    <recommendedName>
        <fullName evidence="4">Glycosyltransferase RgtA/B/C/D-like domain-containing protein</fullName>
    </recommendedName>
</protein>
<comment type="caution">
    <text evidence="2">The sequence shown here is derived from an EMBL/GenBank/DDBJ whole genome shotgun (WGS) entry which is preliminary data.</text>
</comment>
<accession>A0A844DBY3</accession>
<feature type="transmembrane region" description="Helical" evidence="1">
    <location>
        <begin position="139"/>
        <end position="163"/>
    </location>
</feature>
<feature type="transmembrane region" description="Helical" evidence="1">
    <location>
        <begin position="327"/>
        <end position="349"/>
    </location>
</feature>
<feature type="transmembrane region" description="Helical" evidence="1">
    <location>
        <begin position="88"/>
        <end position="108"/>
    </location>
</feature>